<keyword evidence="2" id="KW-1185">Reference proteome</keyword>
<proteinExistence type="predicted"/>
<dbReference type="EMBL" id="LSZW01000026">
    <property type="protein sequence ID" value="KXK66844.1"/>
    <property type="molecule type" value="Genomic_DNA"/>
</dbReference>
<dbReference type="STRING" id="626937.HMPREF3293_00298"/>
<name>A0A136Q8D4_9FIRM</name>
<gene>
    <name evidence="1" type="ORF">HMPREF3293_00298</name>
</gene>
<reference evidence="1 2" key="1">
    <citation type="submission" date="2016-02" db="EMBL/GenBank/DDBJ databases">
        <authorList>
            <person name="Wen L."/>
            <person name="He K."/>
            <person name="Yang H."/>
        </authorList>
    </citation>
    <scope>NUCLEOTIDE SEQUENCE [LARGE SCALE GENOMIC DNA]</scope>
    <source>
        <strain evidence="1 2">DSM 22607</strain>
    </source>
</reference>
<protein>
    <submittedName>
        <fullName evidence="1">Uncharacterized protein</fullName>
    </submittedName>
</protein>
<evidence type="ECO:0000313" key="2">
    <source>
        <dbReference type="Proteomes" id="UP000070366"/>
    </source>
</evidence>
<evidence type="ECO:0000313" key="1">
    <source>
        <dbReference type="EMBL" id="KXK66844.1"/>
    </source>
</evidence>
<accession>A0A136Q8D4</accession>
<sequence>MLGTEVIKLNREMSFDDVEKLISEKWNAEPFGAFAPKKVLFSQVLALPKNPDYQITLSVKKNKLTLSSITFTKSSSLSVGGIPVYGKTNQTLDAVKDRFAVTKEIAEILRDIFADYLA</sequence>
<organism evidence="1 2">
    <name type="scientific">Christensenella minuta</name>
    <dbReference type="NCBI Taxonomy" id="626937"/>
    <lineage>
        <taxon>Bacteria</taxon>
        <taxon>Bacillati</taxon>
        <taxon>Bacillota</taxon>
        <taxon>Clostridia</taxon>
        <taxon>Christensenellales</taxon>
        <taxon>Christensenellaceae</taxon>
        <taxon>Christensenella</taxon>
    </lineage>
</organism>
<dbReference type="Proteomes" id="UP000070366">
    <property type="component" value="Unassembled WGS sequence"/>
</dbReference>
<dbReference type="AlphaFoldDB" id="A0A136Q8D4"/>
<comment type="caution">
    <text evidence="1">The sequence shown here is derived from an EMBL/GenBank/DDBJ whole genome shotgun (WGS) entry which is preliminary data.</text>
</comment>
<dbReference type="RefSeq" id="WP_066523004.1">
    <property type="nucleotide sequence ID" value="NZ_CABMOF010000012.1"/>
</dbReference>
<dbReference type="KEGG" id="cmiu:B1H56_14270"/>